<accession>A0A846RYH6</accession>
<gene>
    <name evidence="1" type="ORF">BKA07_001530</name>
</gene>
<name>A0A846RYH6_9MICO</name>
<dbReference type="EMBL" id="JAATJN010000001">
    <property type="protein sequence ID" value="NJC56495.1"/>
    <property type="molecule type" value="Genomic_DNA"/>
</dbReference>
<organism evidence="1 2">
    <name type="scientific">Brevibacterium marinum</name>
    <dbReference type="NCBI Taxonomy" id="418643"/>
    <lineage>
        <taxon>Bacteria</taxon>
        <taxon>Bacillati</taxon>
        <taxon>Actinomycetota</taxon>
        <taxon>Actinomycetes</taxon>
        <taxon>Micrococcales</taxon>
        <taxon>Brevibacteriaceae</taxon>
        <taxon>Brevibacterium</taxon>
    </lineage>
</organism>
<sequence length="99" mass="10041">MTEGIVAADGASGTDHVPPKLYVYAIVSSGGYAPTVTGIDGSPLHMVGDADGPRAVVHTHSGALTMALTTMSNGGSLSTATSSRTGGRVPEVYFRCRSM</sequence>
<keyword evidence="2" id="KW-1185">Reference proteome</keyword>
<evidence type="ECO:0000313" key="2">
    <source>
        <dbReference type="Proteomes" id="UP000576792"/>
    </source>
</evidence>
<dbReference type="AlphaFoldDB" id="A0A846RYH6"/>
<comment type="caution">
    <text evidence="1">The sequence shown here is derived from an EMBL/GenBank/DDBJ whole genome shotgun (WGS) entry which is preliminary data.</text>
</comment>
<protein>
    <submittedName>
        <fullName evidence="1">Uncharacterized protein</fullName>
    </submittedName>
</protein>
<proteinExistence type="predicted"/>
<dbReference type="Proteomes" id="UP000576792">
    <property type="component" value="Unassembled WGS sequence"/>
</dbReference>
<evidence type="ECO:0000313" key="1">
    <source>
        <dbReference type="EMBL" id="NJC56495.1"/>
    </source>
</evidence>
<reference evidence="1 2" key="1">
    <citation type="submission" date="2020-03" db="EMBL/GenBank/DDBJ databases">
        <title>Sequencing the genomes of 1000 actinobacteria strains.</title>
        <authorList>
            <person name="Klenk H.-P."/>
        </authorList>
    </citation>
    <scope>NUCLEOTIDE SEQUENCE [LARGE SCALE GENOMIC DNA]</scope>
    <source>
        <strain evidence="1 2">DSM 18964</strain>
    </source>
</reference>